<dbReference type="Gene3D" id="3.40.190.10">
    <property type="entry name" value="Periplasmic binding protein-like II"/>
    <property type="match status" value="2"/>
</dbReference>
<dbReference type="Proteomes" id="UP000319818">
    <property type="component" value="Unassembled WGS sequence"/>
</dbReference>
<comment type="subcellular location">
    <subcellularLocation>
        <location evidence="1">Periplasm</location>
    </subcellularLocation>
</comment>
<dbReference type="PANTHER" id="PTHR30024:SF47">
    <property type="entry name" value="TAURINE-BINDING PERIPLASMIC PROTEIN"/>
    <property type="match status" value="1"/>
</dbReference>
<reference evidence="5 6" key="1">
    <citation type="submission" date="2019-06" db="EMBL/GenBank/DDBJ databases">
        <title>Sequencing the genomes of 1000 actinobacteria strains.</title>
        <authorList>
            <person name="Klenk H.-P."/>
        </authorList>
    </citation>
    <scope>NUCLEOTIDE SEQUENCE [LARGE SCALE GENOMIC DNA]</scope>
    <source>
        <strain evidence="5 6">DSM 45511</strain>
    </source>
</reference>
<dbReference type="GO" id="GO:0042597">
    <property type="term" value="C:periplasmic space"/>
    <property type="evidence" value="ECO:0007669"/>
    <property type="project" value="UniProtKB-SubCell"/>
</dbReference>
<evidence type="ECO:0000256" key="2">
    <source>
        <dbReference type="ARBA" id="ARBA00010742"/>
    </source>
</evidence>
<dbReference type="PANTHER" id="PTHR30024">
    <property type="entry name" value="ALIPHATIC SULFONATES-BINDING PROTEIN-RELATED"/>
    <property type="match status" value="1"/>
</dbReference>
<evidence type="ECO:0000259" key="4">
    <source>
        <dbReference type="Pfam" id="PF09084"/>
    </source>
</evidence>
<evidence type="ECO:0000313" key="6">
    <source>
        <dbReference type="Proteomes" id="UP000319818"/>
    </source>
</evidence>
<comment type="caution">
    <text evidence="5">The sequence shown here is derived from an EMBL/GenBank/DDBJ whole genome shotgun (WGS) entry which is preliminary data.</text>
</comment>
<dbReference type="SUPFAM" id="SSF53850">
    <property type="entry name" value="Periplasmic binding protein-like II"/>
    <property type="match status" value="1"/>
</dbReference>
<keyword evidence="6" id="KW-1185">Reference proteome</keyword>
<gene>
    <name evidence="5" type="ORF">FB388_5194</name>
</gene>
<feature type="domain" description="SsuA/THI5-like" evidence="4">
    <location>
        <begin position="62"/>
        <end position="273"/>
    </location>
</feature>
<dbReference type="AlphaFoldDB" id="A0A543FVX6"/>
<dbReference type="InterPro" id="IPR015168">
    <property type="entry name" value="SsuA/THI5"/>
</dbReference>
<accession>A0A543FVX6</accession>
<name>A0A543FVX6_9PSEU</name>
<keyword evidence="3" id="KW-0732">Signal</keyword>
<evidence type="ECO:0000256" key="1">
    <source>
        <dbReference type="ARBA" id="ARBA00004418"/>
    </source>
</evidence>
<evidence type="ECO:0000313" key="5">
    <source>
        <dbReference type="EMBL" id="TQM37972.1"/>
    </source>
</evidence>
<evidence type="ECO:0000256" key="3">
    <source>
        <dbReference type="ARBA" id="ARBA00022729"/>
    </source>
</evidence>
<organism evidence="5 6">
    <name type="scientific">Pseudonocardia cypriaca</name>
    <dbReference type="NCBI Taxonomy" id="882449"/>
    <lineage>
        <taxon>Bacteria</taxon>
        <taxon>Bacillati</taxon>
        <taxon>Actinomycetota</taxon>
        <taxon>Actinomycetes</taxon>
        <taxon>Pseudonocardiales</taxon>
        <taxon>Pseudonocardiaceae</taxon>
        <taxon>Pseudonocardia</taxon>
    </lineage>
</organism>
<dbReference type="Pfam" id="PF09084">
    <property type="entry name" value="NMT1"/>
    <property type="match status" value="1"/>
</dbReference>
<sequence>MSWLPGVLQRRFLEARMRKGVTAVALAAVMVVTAACGGGGGGSEPGRTEITVNIVPFTPNAVLFLGMEKGMFDERGITLELQNAASPVPVVASLVAGQADFGFVTTPVLINANREGTAIKCVAPIDGQISADRDASALVAAAGSGIDSLDDLSGKSVAVVQLASINLIGAKKMIEDAGSRGTEYIAMPFPQMPQALADGRVDAAVITSPYLETALADGAVALAHPSSDLFPNGTVYCYAATAQYLAENAAVAQGFHDAMEEAILYAKDHEDEALATLVEHLDLTPEQAKAQVIPTNYVPEINLDSIAAIQDLMAQQGSIPSTVNPADLVWQPGGGSS</sequence>
<dbReference type="EMBL" id="VFPH01000002">
    <property type="protein sequence ID" value="TQM37972.1"/>
    <property type="molecule type" value="Genomic_DNA"/>
</dbReference>
<protein>
    <submittedName>
        <fullName evidence="5">NitT/TauT family transport system substrate-binding protein</fullName>
    </submittedName>
</protein>
<comment type="similarity">
    <text evidence="2">Belongs to the bacterial solute-binding protein SsuA/TauA family.</text>
</comment>
<proteinExistence type="inferred from homology"/>